<organism evidence="1 2">
    <name type="scientific">Podospora didyma</name>
    <dbReference type="NCBI Taxonomy" id="330526"/>
    <lineage>
        <taxon>Eukaryota</taxon>
        <taxon>Fungi</taxon>
        <taxon>Dikarya</taxon>
        <taxon>Ascomycota</taxon>
        <taxon>Pezizomycotina</taxon>
        <taxon>Sordariomycetes</taxon>
        <taxon>Sordariomycetidae</taxon>
        <taxon>Sordariales</taxon>
        <taxon>Podosporaceae</taxon>
        <taxon>Podospora</taxon>
    </lineage>
</organism>
<keyword evidence="2" id="KW-1185">Reference proteome</keyword>
<dbReference type="Proteomes" id="UP001285441">
    <property type="component" value="Unassembled WGS sequence"/>
</dbReference>
<evidence type="ECO:0000313" key="2">
    <source>
        <dbReference type="Proteomes" id="UP001285441"/>
    </source>
</evidence>
<gene>
    <name evidence="1" type="ORF">B0H63DRAFT_183201</name>
</gene>
<dbReference type="AlphaFoldDB" id="A0AAE0TZQ5"/>
<dbReference type="EMBL" id="JAULSW010000004">
    <property type="protein sequence ID" value="KAK3385462.1"/>
    <property type="molecule type" value="Genomic_DNA"/>
</dbReference>
<evidence type="ECO:0000313" key="1">
    <source>
        <dbReference type="EMBL" id="KAK3385462.1"/>
    </source>
</evidence>
<proteinExistence type="predicted"/>
<reference evidence="1" key="2">
    <citation type="submission" date="2023-06" db="EMBL/GenBank/DDBJ databases">
        <authorList>
            <consortium name="Lawrence Berkeley National Laboratory"/>
            <person name="Haridas S."/>
            <person name="Hensen N."/>
            <person name="Bonometti L."/>
            <person name="Westerberg I."/>
            <person name="Brannstrom I.O."/>
            <person name="Guillou S."/>
            <person name="Cros-Aarteil S."/>
            <person name="Calhoun S."/>
            <person name="Kuo A."/>
            <person name="Mondo S."/>
            <person name="Pangilinan J."/>
            <person name="Riley R."/>
            <person name="LaButti K."/>
            <person name="Andreopoulos B."/>
            <person name="Lipzen A."/>
            <person name="Chen C."/>
            <person name="Yanf M."/>
            <person name="Daum C."/>
            <person name="Ng V."/>
            <person name="Clum A."/>
            <person name="Steindorff A."/>
            <person name="Ohm R."/>
            <person name="Martin F."/>
            <person name="Silar P."/>
            <person name="Natvig D."/>
            <person name="Lalanne C."/>
            <person name="Gautier V."/>
            <person name="Ament-velasquez S.L."/>
            <person name="Kruys A."/>
            <person name="Hutchinson M.I."/>
            <person name="Powell A.J."/>
            <person name="Barry K."/>
            <person name="Miller A.N."/>
            <person name="Grigoriev I.V."/>
            <person name="Debuchy R."/>
            <person name="Gladieux P."/>
            <person name="Thoren M.H."/>
            <person name="Johannesson H."/>
        </authorList>
    </citation>
    <scope>NUCLEOTIDE SEQUENCE</scope>
    <source>
        <strain evidence="1">CBS 232.78</strain>
    </source>
</reference>
<name>A0AAE0TZQ5_9PEZI</name>
<comment type="caution">
    <text evidence="1">The sequence shown here is derived from an EMBL/GenBank/DDBJ whole genome shotgun (WGS) entry which is preliminary data.</text>
</comment>
<accession>A0AAE0TZQ5</accession>
<protein>
    <submittedName>
        <fullName evidence="1">Uncharacterized protein</fullName>
    </submittedName>
</protein>
<reference evidence="1" key="1">
    <citation type="journal article" date="2023" name="Mol. Phylogenet. Evol.">
        <title>Genome-scale phylogeny and comparative genomics of the fungal order Sordariales.</title>
        <authorList>
            <person name="Hensen N."/>
            <person name="Bonometti L."/>
            <person name="Westerberg I."/>
            <person name="Brannstrom I.O."/>
            <person name="Guillou S."/>
            <person name="Cros-Aarteil S."/>
            <person name="Calhoun S."/>
            <person name="Haridas S."/>
            <person name="Kuo A."/>
            <person name="Mondo S."/>
            <person name="Pangilinan J."/>
            <person name="Riley R."/>
            <person name="LaButti K."/>
            <person name="Andreopoulos B."/>
            <person name="Lipzen A."/>
            <person name="Chen C."/>
            <person name="Yan M."/>
            <person name="Daum C."/>
            <person name="Ng V."/>
            <person name="Clum A."/>
            <person name="Steindorff A."/>
            <person name="Ohm R.A."/>
            <person name="Martin F."/>
            <person name="Silar P."/>
            <person name="Natvig D.O."/>
            <person name="Lalanne C."/>
            <person name="Gautier V."/>
            <person name="Ament-Velasquez S.L."/>
            <person name="Kruys A."/>
            <person name="Hutchinson M.I."/>
            <person name="Powell A.J."/>
            <person name="Barry K."/>
            <person name="Miller A.N."/>
            <person name="Grigoriev I.V."/>
            <person name="Debuchy R."/>
            <person name="Gladieux P."/>
            <person name="Hiltunen Thoren M."/>
            <person name="Johannesson H."/>
        </authorList>
    </citation>
    <scope>NUCLEOTIDE SEQUENCE</scope>
    <source>
        <strain evidence="1">CBS 232.78</strain>
    </source>
</reference>
<sequence length="242" mass="26501">MHYRLVSRPLMSFPLSTQTLYRNTLKDHISSFTMNKLISLATGVLTLMGGLAIAAPADTPVEARQCTTTILPPSDLIIFDMAQPNEPGWSIKPSFQVALNPKTYYPERTGYKMIVRFTPPTTGSCAWVMSLPAARLENEAIQGKPVAGPVILSFFGVPMGGYTLGDVLGNVELKPGPYGVNAIQPGVQTIHAEPCNQIGGELFVEVPEWLNVDEGMWVYWPQDIQPANVTNSLGIYMRVQTC</sequence>